<evidence type="ECO:0000313" key="2">
    <source>
        <dbReference type="EMBL" id="KAG8052412.1"/>
    </source>
</evidence>
<name>A0A8J5UZY3_ZIZPA</name>
<dbReference type="GO" id="GO:0009638">
    <property type="term" value="P:phototropism"/>
    <property type="evidence" value="ECO:0007669"/>
    <property type="project" value="InterPro"/>
</dbReference>
<sequence length="502" mass="51814">MDRYRVATRPVYLSVASGGGGHDGPGRVPRQPRGGGGAAAGRRSGGAELDIFSAERYFNADDVDNKCDGDGGVAALPAAGERWGEEQALAVAAPDASSQSDRTVAMSEASWNSRSELLSCHGAQSAAVGKVNRGGVDGIGNVTAASGQYYHRGKNLGSGQRWGLFSWDCPCASRKAVTVDVASETRSPVTPRIHTRFDADHIVADSTIFKAKETPRLPANIFAVASSRAGGAPFAAFPPDFGRRVVSTGGFTFPVVGAAKVMSIMDEPPRESLEVFCPIDEESVIADPPADLAMGRGGLAAGIARAPAMAAVAMDEEAMSDASSDLFDLESFAAASSYPTTCRGRNSRRNSREDDLSYAAEPALSECMYAPSEVSVVWSVATAEGVAFDAGSMANFSSAASACGVEEFSFVPPDDAVAAAEHDGFTAAMSRSAGRKKGGGGGFLNSCRCEKAVSVGPTPVRVVRPLPAGREVPVKTGGPAMGLNGGGAARYHAGRVHVPVRT</sequence>
<keyword evidence="3" id="KW-1185">Reference proteome</keyword>
<protein>
    <submittedName>
        <fullName evidence="2">Uncharacterized protein</fullName>
    </submittedName>
</protein>
<reference evidence="2" key="2">
    <citation type="submission" date="2021-02" db="EMBL/GenBank/DDBJ databases">
        <authorList>
            <person name="Kimball J.A."/>
            <person name="Haas M.W."/>
            <person name="Macchietto M."/>
            <person name="Kono T."/>
            <person name="Duquette J."/>
            <person name="Shao M."/>
        </authorList>
    </citation>
    <scope>NUCLEOTIDE SEQUENCE</scope>
    <source>
        <tissue evidence="2">Fresh leaf tissue</tissue>
    </source>
</reference>
<dbReference type="PANTHER" id="PTHR33781:SF1">
    <property type="entry name" value="PROTEIN PHYTOCHROME KINASE SUBSTRATE 4"/>
    <property type="match status" value="1"/>
</dbReference>
<proteinExistence type="predicted"/>
<dbReference type="InterPro" id="IPR039615">
    <property type="entry name" value="PKS"/>
</dbReference>
<feature type="region of interest" description="Disordered" evidence="1">
    <location>
        <begin position="15"/>
        <end position="44"/>
    </location>
</feature>
<evidence type="ECO:0000313" key="3">
    <source>
        <dbReference type="Proteomes" id="UP000729402"/>
    </source>
</evidence>
<accession>A0A8J5UZY3</accession>
<gene>
    <name evidence="2" type="ORF">GUJ93_ZPchr0001g32409</name>
</gene>
<dbReference type="PANTHER" id="PTHR33781">
    <property type="entry name" value="PROTEIN PHYTOCHROME KINASE SUBSTRATE 1-RELATED"/>
    <property type="match status" value="1"/>
</dbReference>
<comment type="caution">
    <text evidence="2">The sequence shown here is derived from an EMBL/GenBank/DDBJ whole genome shotgun (WGS) entry which is preliminary data.</text>
</comment>
<dbReference type="OrthoDB" id="691744at2759"/>
<dbReference type="EMBL" id="JAAALK010000288">
    <property type="protein sequence ID" value="KAG8052412.1"/>
    <property type="molecule type" value="Genomic_DNA"/>
</dbReference>
<reference evidence="2" key="1">
    <citation type="journal article" date="2021" name="bioRxiv">
        <title>Whole Genome Assembly and Annotation of Northern Wild Rice, Zizania palustris L., Supports a Whole Genome Duplication in the Zizania Genus.</title>
        <authorList>
            <person name="Haas M."/>
            <person name="Kono T."/>
            <person name="Macchietto M."/>
            <person name="Millas R."/>
            <person name="McGilp L."/>
            <person name="Shao M."/>
            <person name="Duquette J."/>
            <person name="Hirsch C.N."/>
            <person name="Kimball J."/>
        </authorList>
    </citation>
    <scope>NUCLEOTIDE SEQUENCE</scope>
    <source>
        <tissue evidence="2">Fresh leaf tissue</tissue>
    </source>
</reference>
<dbReference type="Proteomes" id="UP000729402">
    <property type="component" value="Unassembled WGS sequence"/>
</dbReference>
<evidence type="ECO:0000256" key="1">
    <source>
        <dbReference type="SAM" id="MobiDB-lite"/>
    </source>
</evidence>
<organism evidence="2 3">
    <name type="scientific">Zizania palustris</name>
    <name type="common">Northern wild rice</name>
    <dbReference type="NCBI Taxonomy" id="103762"/>
    <lineage>
        <taxon>Eukaryota</taxon>
        <taxon>Viridiplantae</taxon>
        <taxon>Streptophyta</taxon>
        <taxon>Embryophyta</taxon>
        <taxon>Tracheophyta</taxon>
        <taxon>Spermatophyta</taxon>
        <taxon>Magnoliopsida</taxon>
        <taxon>Liliopsida</taxon>
        <taxon>Poales</taxon>
        <taxon>Poaceae</taxon>
        <taxon>BOP clade</taxon>
        <taxon>Oryzoideae</taxon>
        <taxon>Oryzeae</taxon>
        <taxon>Zizaniinae</taxon>
        <taxon>Zizania</taxon>
    </lineage>
</organism>
<dbReference type="AlphaFoldDB" id="A0A8J5UZY3"/>